<organism evidence="1 2">
    <name type="scientific">Candidatus Sulfurimonas baltica</name>
    <dbReference type="NCBI Taxonomy" id="2740404"/>
    <lineage>
        <taxon>Bacteria</taxon>
        <taxon>Pseudomonadati</taxon>
        <taxon>Campylobacterota</taxon>
        <taxon>Epsilonproteobacteria</taxon>
        <taxon>Campylobacterales</taxon>
        <taxon>Sulfurimonadaceae</taxon>
        <taxon>Sulfurimonas</taxon>
    </lineage>
</organism>
<dbReference type="InterPro" id="IPR021747">
    <property type="entry name" value="DUF3313"/>
</dbReference>
<sequence>MRLQTLAVGIVVGVVFLMSGCSSRTIQAKNSGFFENYTHLNNSNINKTDLLKYKNIIVAPVLVISSISEDKQTLSQKKLYKEISEYLTSAYKKEIENSEKFKLTEVKSVNTLKFESAVSAVEVHFNDNKWDNFTPIAMGLNVVSYNAYMDEDVRLLGESRLLDSQNGKVLRISRNIQEGDKIVLNNNSLEFADLKMSLDGLLEQFREDLSR</sequence>
<name>A0A7S7LV53_9BACT</name>
<evidence type="ECO:0000313" key="1">
    <source>
        <dbReference type="EMBL" id="QOY52021.1"/>
    </source>
</evidence>
<dbReference type="RefSeq" id="WP_194369683.1">
    <property type="nucleotide sequence ID" value="NZ_CP054492.1"/>
</dbReference>
<dbReference type="KEGG" id="sbal:HUE88_13195"/>
<evidence type="ECO:0000313" key="2">
    <source>
        <dbReference type="Proteomes" id="UP000593994"/>
    </source>
</evidence>
<dbReference type="Proteomes" id="UP000593994">
    <property type="component" value="Chromosome"/>
</dbReference>
<reference evidence="1 2" key="1">
    <citation type="submission" date="2020-05" db="EMBL/GenBank/DDBJ databases">
        <title>Sulfurimonas marisnigri, sp. nov., and Sulfurimonas baltica, sp. nov., manganese oxide reducing chemolithoautotrophs of the class Epsilonproteobacteria isolated from the pelagic redoxclines of the Black and Baltic Seas and emended description of the genus Sulfurimonas.</title>
        <authorList>
            <person name="Henkel J.V."/>
            <person name="Laudan C."/>
            <person name="Werner J."/>
            <person name="Neu T."/>
            <person name="Plewe S."/>
            <person name="Sproer C."/>
            <person name="Bunk B."/>
            <person name="Schulz-Vogt H.N."/>
        </authorList>
    </citation>
    <scope>NUCLEOTIDE SEQUENCE [LARGE SCALE GENOMIC DNA]</scope>
    <source>
        <strain evidence="1 2">GD2</strain>
    </source>
</reference>
<accession>A0A7S7LV53</accession>
<dbReference type="AlphaFoldDB" id="A0A7S7LV53"/>
<keyword evidence="2" id="KW-1185">Reference proteome</keyword>
<dbReference type="EMBL" id="CP054492">
    <property type="protein sequence ID" value="QOY52021.1"/>
    <property type="molecule type" value="Genomic_DNA"/>
</dbReference>
<dbReference type="PROSITE" id="PS51257">
    <property type="entry name" value="PROKAR_LIPOPROTEIN"/>
    <property type="match status" value="1"/>
</dbReference>
<protein>
    <submittedName>
        <fullName evidence="1">DUF3313 family protein</fullName>
    </submittedName>
</protein>
<gene>
    <name evidence="1" type="ORF">HUE88_13195</name>
</gene>
<proteinExistence type="predicted"/>
<dbReference type="Pfam" id="PF11769">
    <property type="entry name" value="DUF3313"/>
    <property type="match status" value="1"/>
</dbReference>